<reference evidence="2 3" key="2">
    <citation type="submission" date="2009-02" db="EMBL/GenBank/DDBJ databases">
        <title>Draft genome sequence of Blautia hydrogenotrophica DSM 10507 (Ruminococcus hydrogenotrophicus DSM 10507).</title>
        <authorList>
            <person name="Sudarsanam P."/>
            <person name="Ley R."/>
            <person name="Guruge J."/>
            <person name="Turnbaugh P.J."/>
            <person name="Mahowald M."/>
            <person name="Liep D."/>
            <person name="Gordon J."/>
        </authorList>
    </citation>
    <scope>NUCLEOTIDE SEQUENCE [LARGE SCALE GENOMIC DNA]</scope>
    <source>
        <strain evidence="3">DSM 10507 / JCM 14656 / S5a33</strain>
    </source>
</reference>
<keyword evidence="1" id="KW-0472">Membrane</keyword>
<proteinExistence type="predicted"/>
<keyword evidence="1" id="KW-1133">Transmembrane helix</keyword>
<protein>
    <submittedName>
        <fullName evidence="2">Uncharacterized protein</fullName>
    </submittedName>
</protein>
<gene>
    <name evidence="2" type="ORF">RUMHYD_01056</name>
</gene>
<dbReference type="AlphaFoldDB" id="C0CJN6"/>
<feature type="transmembrane region" description="Helical" evidence="1">
    <location>
        <begin position="65"/>
        <end position="85"/>
    </location>
</feature>
<dbReference type="HOGENOM" id="CLU_066828_2_0_9"/>
<dbReference type="Proteomes" id="UP000003100">
    <property type="component" value="Unassembled WGS sequence"/>
</dbReference>
<evidence type="ECO:0000256" key="1">
    <source>
        <dbReference type="SAM" id="Phobius"/>
    </source>
</evidence>
<comment type="caution">
    <text evidence="2">The sequence shown here is derived from an EMBL/GenBank/DDBJ whole genome shotgun (WGS) entry which is preliminary data.</text>
</comment>
<evidence type="ECO:0000313" key="3">
    <source>
        <dbReference type="Proteomes" id="UP000003100"/>
    </source>
</evidence>
<name>C0CJN6_BLAHS</name>
<dbReference type="PATRIC" id="fig|476272.21.peg.2402"/>
<evidence type="ECO:0000313" key="2">
    <source>
        <dbReference type="EMBL" id="EEG50037.1"/>
    </source>
</evidence>
<organism evidence="2 3">
    <name type="scientific">Blautia hydrogenotrophica (strain DSM 10507 / JCM 14656 / S5a33)</name>
    <name type="common">Ruminococcus hydrogenotrophicus</name>
    <dbReference type="NCBI Taxonomy" id="476272"/>
    <lineage>
        <taxon>Bacteria</taxon>
        <taxon>Bacillati</taxon>
        <taxon>Bacillota</taxon>
        <taxon>Clostridia</taxon>
        <taxon>Lachnospirales</taxon>
        <taxon>Lachnospiraceae</taxon>
        <taxon>Blautia</taxon>
    </lineage>
</organism>
<sequence>MDMEIPRGDRRCKKMLFRKQVYKDNVHSLQVCYTDSSPPKGESAVSGKASFCASAAEGSLTVECALVLFLFFVGIATILSFFEIFQIQVQRQYELRERAEEIGMEYSSRENAPKEVEIPDFYIWRVPISAISLPPVPMYSKLKVHTWTGYREENGAVQEEKMVYIADTGKVYHLKSTCSYLRVSLEAVSAKELPGRRNESGGKYYPCERCIEDGKKPSIVYITGSGDHYHGQITCGGLKRTVRMVPLSQVKGWLACSRCGG</sequence>
<keyword evidence="3" id="KW-1185">Reference proteome</keyword>
<reference evidence="2 3" key="1">
    <citation type="submission" date="2009-01" db="EMBL/GenBank/DDBJ databases">
        <authorList>
            <person name="Fulton L."/>
            <person name="Clifton S."/>
            <person name="Fulton B."/>
            <person name="Xu J."/>
            <person name="Minx P."/>
            <person name="Pepin K.H."/>
            <person name="Johnson M."/>
            <person name="Bhonagiri V."/>
            <person name="Nash W.E."/>
            <person name="Mardis E.R."/>
            <person name="Wilson R.K."/>
        </authorList>
    </citation>
    <scope>NUCLEOTIDE SEQUENCE [LARGE SCALE GENOMIC DNA]</scope>
    <source>
        <strain evidence="3">DSM 10507 / JCM 14656 / S5a33</strain>
    </source>
</reference>
<dbReference type="EMBL" id="ACBZ01000046">
    <property type="protein sequence ID" value="EEG50037.1"/>
    <property type="molecule type" value="Genomic_DNA"/>
</dbReference>
<accession>C0CJN6</accession>
<dbReference type="eggNOG" id="COG4961">
    <property type="taxonomic scope" value="Bacteria"/>
</dbReference>
<keyword evidence="1" id="KW-0812">Transmembrane</keyword>